<dbReference type="InterPro" id="IPR012337">
    <property type="entry name" value="RNaseH-like_sf"/>
</dbReference>
<evidence type="ECO:0000313" key="2">
    <source>
        <dbReference type="EMBL" id="GAB64322.1"/>
    </source>
</evidence>
<dbReference type="eggNOG" id="COG5659">
    <property type="taxonomic scope" value="Bacteria"/>
</dbReference>
<protein>
    <submittedName>
        <fullName evidence="2">Putative transposase</fullName>
    </submittedName>
</protein>
<name>I3IRH7_9BACT</name>
<dbReference type="EMBL" id="BAFH01000004">
    <property type="protein sequence ID" value="GAB64322.1"/>
    <property type="molecule type" value="Genomic_DNA"/>
</dbReference>
<sequence>MQKQKCSLPLYTNFLIANQNRYSGVELSKVAPFEDISHDSISRFLASSNFTPSQLWNQVKPLVDKTTGYVICDDTLLDKRYSKANELAKKQYSGKEHKVMNGISLVNLLWTKGDEFIPIDYRIYQRENDDKTKNDHFHDKIVHTNGDITYVASNDLTLTDYDTFTEHFHQRWKIEEFHRGIKQTTGIEKCYSTLAASQLTHIFVSFLAFIKLETRRIKEQISGMSKKPLLPDFLLLTIC</sequence>
<dbReference type="AlphaFoldDB" id="I3IRH7"/>
<gene>
    <name evidence="2" type="ORF">KSU1_D1013</name>
</gene>
<comment type="caution">
    <text evidence="2">The sequence shown here is derived from an EMBL/GenBank/DDBJ whole genome shotgun (WGS) entry which is preliminary data.</text>
</comment>
<evidence type="ECO:0000313" key="3">
    <source>
        <dbReference type="Proteomes" id="UP000002985"/>
    </source>
</evidence>
<dbReference type="InterPro" id="IPR038721">
    <property type="entry name" value="IS701-like_DDE_dom"/>
</dbReference>
<evidence type="ECO:0000259" key="1">
    <source>
        <dbReference type="Pfam" id="PF13546"/>
    </source>
</evidence>
<reference evidence="2 3" key="1">
    <citation type="journal article" date="2012" name="FEBS Lett.">
        <title>Anammox organism KSU-1 expresses a NirK-type copper-containing nitrite reductase instead of a NirS-type with cytochrome cd1.</title>
        <authorList>
            <person name="Hira D."/>
            <person name="Toh H."/>
            <person name="Migita C.T."/>
            <person name="Okubo H."/>
            <person name="Nishiyama T."/>
            <person name="Hattori M."/>
            <person name="Furukawa K."/>
            <person name="Fujii T."/>
        </authorList>
    </citation>
    <scope>NUCLEOTIDE SEQUENCE [LARGE SCALE GENOMIC DNA]</scope>
</reference>
<dbReference type="STRING" id="247490.KSU1_D1013"/>
<proteinExistence type="predicted"/>
<dbReference type="eggNOG" id="COG3385">
    <property type="taxonomic scope" value="Bacteria"/>
</dbReference>
<organism evidence="2 3">
    <name type="scientific">Candidatus Jettenia caeni</name>
    <dbReference type="NCBI Taxonomy" id="247490"/>
    <lineage>
        <taxon>Bacteria</taxon>
        <taxon>Pseudomonadati</taxon>
        <taxon>Planctomycetota</taxon>
        <taxon>Candidatus Brocadiia</taxon>
        <taxon>Candidatus Brocadiales</taxon>
        <taxon>Candidatus Brocadiaceae</taxon>
        <taxon>Candidatus Jettenia</taxon>
    </lineage>
</organism>
<dbReference type="OrthoDB" id="255539at2"/>
<feature type="domain" description="Transposase IS701-like DDE" evidence="1">
    <location>
        <begin position="4"/>
        <end position="124"/>
    </location>
</feature>
<keyword evidence="3" id="KW-1185">Reference proteome</keyword>
<dbReference type="Pfam" id="PF13546">
    <property type="entry name" value="DDE_5"/>
    <property type="match status" value="1"/>
</dbReference>
<dbReference type="Proteomes" id="UP000002985">
    <property type="component" value="Unassembled WGS sequence"/>
</dbReference>
<accession>I3IRH7</accession>
<dbReference type="SUPFAM" id="SSF53098">
    <property type="entry name" value="Ribonuclease H-like"/>
    <property type="match status" value="1"/>
</dbReference>